<feature type="domain" description="AIG1-type G" evidence="4">
    <location>
        <begin position="254"/>
        <end position="430"/>
    </location>
</feature>
<dbReference type="InterPro" id="IPR027417">
    <property type="entry name" value="P-loop_NTPase"/>
</dbReference>
<dbReference type="GO" id="GO:0005525">
    <property type="term" value="F:GTP binding"/>
    <property type="evidence" value="ECO:0007669"/>
    <property type="project" value="UniProtKB-KW"/>
</dbReference>
<keyword evidence="3" id="KW-0342">GTP-binding</keyword>
<accession>A0AAV1P162</accession>
<gene>
    <name evidence="5" type="ORF">FSCOSCO3_A002732</name>
</gene>
<dbReference type="Pfam" id="PF04548">
    <property type="entry name" value="AIG1"/>
    <property type="match status" value="2"/>
</dbReference>
<evidence type="ECO:0000259" key="4">
    <source>
        <dbReference type="PROSITE" id="PS51720"/>
    </source>
</evidence>
<dbReference type="AlphaFoldDB" id="A0AAV1P162"/>
<keyword evidence="2" id="KW-0547">Nucleotide-binding</keyword>
<evidence type="ECO:0000256" key="3">
    <source>
        <dbReference type="ARBA" id="ARBA00023134"/>
    </source>
</evidence>
<evidence type="ECO:0000313" key="6">
    <source>
        <dbReference type="Proteomes" id="UP001314229"/>
    </source>
</evidence>
<dbReference type="InterPro" id="IPR045058">
    <property type="entry name" value="GIMA/IAN/Toc"/>
</dbReference>
<protein>
    <submittedName>
        <fullName evidence="5">GTPase IMAP family member 8-like</fullName>
    </submittedName>
</protein>
<evidence type="ECO:0000313" key="5">
    <source>
        <dbReference type="EMBL" id="CAK6965468.1"/>
    </source>
</evidence>
<dbReference type="PANTHER" id="PTHR10903:SF107">
    <property type="entry name" value="GTPASE IMAP FAMILY MEMBER 4-LIKE-RELATED"/>
    <property type="match status" value="1"/>
</dbReference>
<dbReference type="EMBL" id="CAWUFR010000083">
    <property type="protein sequence ID" value="CAK6965468.1"/>
    <property type="molecule type" value="Genomic_DNA"/>
</dbReference>
<feature type="domain" description="AIG1-type G" evidence="4">
    <location>
        <begin position="1"/>
        <end position="197"/>
    </location>
</feature>
<dbReference type="SUPFAM" id="SSF52540">
    <property type="entry name" value="P-loop containing nucleoside triphosphate hydrolases"/>
    <property type="match status" value="2"/>
</dbReference>
<comment type="caution">
    <text evidence="5">The sequence shown here is derived from an EMBL/GenBank/DDBJ whole genome shotgun (WGS) entry which is preliminary data.</text>
</comment>
<dbReference type="PANTHER" id="PTHR10903">
    <property type="entry name" value="GTPASE, IMAP FAMILY MEMBER-RELATED"/>
    <property type="match status" value="1"/>
</dbReference>
<organism evidence="5 6">
    <name type="scientific">Scomber scombrus</name>
    <name type="common">Atlantic mackerel</name>
    <name type="synonym">Scomber vernalis</name>
    <dbReference type="NCBI Taxonomy" id="13677"/>
    <lineage>
        <taxon>Eukaryota</taxon>
        <taxon>Metazoa</taxon>
        <taxon>Chordata</taxon>
        <taxon>Craniata</taxon>
        <taxon>Vertebrata</taxon>
        <taxon>Euteleostomi</taxon>
        <taxon>Actinopterygii</taxon>
        <taxon>Neopterygii</taxon>
        <taxon>Teleostei</taxon>
        <taxon>Neoteleostei</taxon>
        <taxon>Acanthomorphata</taxon>
        <taxon>Pelagiaria</taxon>
        <taxon>Scombriformes</taxon>
        <taxon>Scombridae</taxon>
        <taxon>Scomber</taxon>
    </lineage>
</organism>
<sequence length="430" mass="48825">MSSVSVLLLGEKQSGKSSAGNTILGRVAFHKKTTHSSKEDGSIFGIQVTVVDTPGWLSHSITPDKVSKELHRGVNLCHPEPHAILLVLPITTTFGQEDLGAMLAQLSLLNTPVWQKAMVLFTHGDKLGRLPIREHIRQQGSTLQWLIERCGNRYQVMAGQSRASEFQVTELFEKILKMMEAKRHPLEVQQRKYTQLRREVSMKQESRWQGRPVEIEMSVMYEEIDGMPRRTNKVESGRPYMPYIGFPAGQAFFKPALSLILLGRRKSGKSSVGKMILDSGEFKKTNRCSVGQREVLGWSVTVVDTPGWSQFCLADPGQVRTAISQSPSLCPKGNKVAFVLAVPVDSFREKDRRAIEEYLSILGQEVWRRTVVLFTYREQLKKRTLEWYIEKMGEPLQWVLGRCGYRHFILDTNTAEDTHVAQLLEMVERL</sequence>
<dbReference type="FunFam" id="3.40.50.300:FF:001809">
    <property type="entry name" value="Si:ch1073-365p7.2"/>
    <property type="match status" value="1"/>
</dbReference>
<keyword evidence="6" id="KW-1185">Reference proteome</keyword>
<evidence type="ECO:0000256" key="2">
    <source>
        <dbReference type="ARBA" id="ARBA00022741"/>
    </source>
</evidence>
<reference evidence="5 6" key="1">
    <citation type="submission" date="2024-01" db="EMBL/GenBank/DDBJ databases">
        <authorList>
            <person name="Alioto T."/>
            <person name="Alioto T."/>
            <person name="Gomez Garrido J."/>
        </authorList>
    </citation>
    <scope>NUCLEOTIDE SEQUENCE [LARGE SCALE GENOMIC DNA]</scope>
</reference>
<dbReference type="Gene3D" id="3.40.50.300">
    <property type="entry name" value="P-loop containing nucleotide triphosphate hydrolases"/>
    <property type="match status" value="2"/>
</dbReference>
<dbReference type="InterPro" id="IPR006703">
    <property type="entry name" value="G_AIG1"/>
</dbReference>
<dbReference type="PROSITE" id="PS51720">
    <property type="entry name" value="G_AIG1"/>
    <property type="match status" value="2"/>
</dbReference>
<proteinExistence type="inferred from homology"/>
<comment type="similarity">
    <text evidence="1">Belongs to the TRAFAC class TrmE-Era-EngA-EngB-Septin-like GTPase superfamily. AIG1/Toc34/Toc159-like paraseptin GTPase family. IAN subfamily.</text>
</comment>
<name>A0AAV1P162_SCOSC</name>
<evidence type="ECO:0000256" key="1">
    <source>
        <dbReference type="ARBA" id="ARBA00008535"/>
    </source>
</evidence>
<dbReference type="Proteomes" id="UP001314229">
    <property type="component" value="Unassembled WGS sequence"/>
</dbReference>